<dbReference type="SUPFAM" id="SSF54001">
    <property type="entry name" value="Cysteine proteinases"/>
    <property type="match status" value="1"/>
</dbReference>
<dbReference type="InterPro" id="IPR038765">
    <property type="entry name" value="Papain-like_cys_pep_sf"/>
</dbReference>
<accession>A0A2T0Q9Y4</accession>
<feature type="active site" evidence="5">
    <location>
        <position position="365"/>
    </location>
</feature>
<evidence type="ECO:0000313" key="9">
    <source>
        <dbReference type="Proteomes" id="UP000237846"/>
    </source>
</evidence>
<dbReference type="PANTHER" id="PTHR10183">
    <property type="entry name" value="CALPAIN"/>
    <property type="match status" value="1"/>
</dbReference>
<proteinExistence type="inferred from homology"/>
<evidence type="ECO:0000256" key="6">
    <source>
        <dbReference type="SAM" id="MobiDB-lite"/>
    </source>
</evidence>
<keyword evidence="2 5" id="KW-0645">Protease</keyword>
<evidence type="ECO:0000256" key="1">
    <source>
        <dbReference type="ARBA" id="ARBA00007623"/>
    </source>
</evidence>
<feature type="region of interest" description="Disordered" evidence="6">
    <location>
        <begin position="1"/>
        <end position="56"/>
    </location>
</feature>
<keyword evidence="4 5" id="KW-0788">Thiol protease</keyword>
<evidence type="ECO:0000256" key="4">
    <source>
        <dbReference type="ARBA" id="ARBA00022807"/>
    </source>
</evidence>
<evidence type="ECO:0000313" key="8">
    <source>
        <dbReference type="EMBL" id="PRY00620.1"/>
    </source>
</evidence>
<dbReference type="AlphaFoldDB" id="A0A2T0Q9Y4"/>
<dbReference type="PANTHER" id="PTHR10183:SF379">
    <property type="entry name" value="CALPAIN-5"/>
    <property type="match status" value="1"/>
</dbReference>
<dbReference type="GO" id="GO:0006508">
    <property type="term" value="P:proteolysis"/>
    <property type="evidence" value="ECO:0007669"/>
    <property type="project" value="UniProtKB-KW"/>
</dbReference>
<dbReference type="PROSITE" id="PS50203">
    <property type="entry name" value="CALPAIN_CAT"/>
    <property type="match status" value="1"/>
</dbReference>
<reference evidence="8 9" key="1">
    <citation type="submission" date="2018-03" db="EMBL/GenBank/DDBJ databases">
        <title>Genomic Encyclopedia of Archaeal and Bacterial Type Strains, Phase II (KMG-II): from individual species to whole genera.</title>
        <authorList>
            <person name="Goeker M."/>
        </authorList>
    </citation>
    <scope>NUCLEOTIDE SEQUENCE [LARGE SCALE GENOMIC DNA]</scope>
    <source>
        <strain evidence="8 9">DSM 45601</strain>
    </source>
</reference>
<dbReference type="PROSITE" id="PS00139">
    <property type="entry name" value="THIOL_PROTEASE_CYS"/>
    <property type="match status" value="1"/>
</dbReference>
<comment type="similarity">
    <text evidence="1">Belongs to the peptidase C2 family.</text>
</comment>
<feature type="compositionally biased region" description="Basic and acidic residues" evidence="6">
    <location>
        <begin position="12"/>
        <end position="48"/>
    </location>
</feature>
<evidence type="ECO:0000259" key="7">
    <source>
        <dbReference type="PROSITE" id="PS50203"/>
    </source>
</evidence>
<dbReference type="InterPro" id="IPR022684">
    <property type="entry name" value="Calpain_cysteine_protease"/>
</dbReference>
<feature type="active site" evidence="5">
    <location>
        <position position="349"/>
    </location>
</feature>
<name>A0A2T0Q9Y4_9ACTN</name>
<dbReference type="Gene3D" id="3.90.70.10">
    <property type="entry name" value="Cysteine proteinases"/>
    <property type="match status" value="1"/>
</dbReference>
<feature type="active site" evidence="5">
    <location>
        <position position="163"/>
    </location>
</feature>
<protein>
    <submittedName>
        <fullName evidence="8">Calpain family cysteine protease</fullName>
    </submittedName>
</protein>
<dbReference type="GO" id="GO:0004198">
    <property type="term" value="F:calcium-dependent cysteine-type endopeptidase activity"/>
    <property type="evidence" value="ECO:0007669"/>
    <property type="project" value="InterPro"/>
</dbReference>
<evidence type="ECO:0000256" key="5">
    <source>
        <dbReference type="PROSITE-ProRule" id="PRU00239"/>
    </source>
</evidence>
<keyword evidence="3 5" id="KW-0378">Hydrolase</keyword>
<dbReference type="InterPro" id="IPR000169">
    <property type="entry name" value="Pept_cys_AS"/>
</dbReference>
<organism evidence="8 9">
    <name type="scientific">Allonocardiopsis opalescens</name>
    <dbReference type="NCBI Taxonomy" id="1144618"/>
    <lineage>
        <taxon>Bacteria</taxon>
        <taxon>Bacillati</taxon>
        <taxon>Actinomycetota</taxon>
        <taxon>Actinomycetes</taxon>
        <taxon>Streptosporangiales</taxon>
        <taxon>Allonocardiopsis</taxon>
    </lineage>
</organism>
<comment type="caution">
    <text evidence="8">The sequence shown here is derived from an EMBL/GenBank/DDBJ whole genome shotgun (WGS) entry which is preliminary data.</text>
</comment>
<evidence type="ECO:0000256" key="2">
    <source>
        <dbReference type="ARBA" id="ARBA00022670"/>
    </source>
</evidence>
<sequence>MGGELRGPPDSPQRRFSDEAARPWRLTDEDREALDAVRRATTDEDFRQTPDQGELTAEDDLLLADYDPGLAMRDPAYLPEVLERVRRGLTVDIIVGSESRHRPTTAYDAFEHSYVDTLRLPRDTDARYDRARSPDATGTIRETPTYNGMPARGDVRQGQLGDCWLMAALSAVAGRAPGAIANALSDSGDGATWNVSLHQARIDRATADWVPNGETIGFTVRRELPTDPGEPGQAVFANTYDTGVSWVGGLEKAFGAVDRTWSLGRQAVVWDRGYQRLDRGGGAWEQAEALCQLTGRPAGIVTLDPQPGAEALSENILTALHRAGKPIIISTQESPREDGKLPNGLFGSHAYEIVDVAHGRVALRNPWGSDHPPPVTVRRLLDSAQPYVATLTD</sequence>
<dbReference type="Pfam" id="PF00648">
    <property type="entry name" value="Peptidase_C2"/>
    <property type="match status" value="1"/>
</dbReference>
<feature type="region of interest" description="Disordered" evidence="6">
    <location>
        <begin position="128"/>
        <end position="152"/>
    </location>
</feature>
<dbReference type="Proteomes" id="UP000237846">
    <property type="component" value="Unassembled WGS sequence"/>
</dbReference>
<feature type="domain" description="Calpain catalytic" evidence="7">
    <location>
        <begin position="150"/>
        <end position="368"/>
    </location>
</feature>
<dbReference type="EMBL" id="PVZC01000002">
    <property type="protein sequence ID" value="PRY00620.1"/>
    <property type="molecule type" value="Genomic_DNA"/>
</dbReference>
<dbReference type="PRINTS" id="PR00704">
    <property type="entry name" value="CALPAIN"/>
</dbReference>
<keyword evidence="9" id="KW-1185">Reference proteome</keyword>
<evidence type="ECO:0000256" key="3">
    <source>
        <dbReference type="ARBA" id="ARBA00022801"/>
    </source>
</evidence>
<dbReference type="RefSeq" id="WP_170140914.1">
    <property type="nucleotide sequence ID" value="NZ_PVZC01000002.1"/>
</dbReference>
<gene>
    <name evidence="8" type="ORF">CLV72_102251</name>
</gene>
<dbReference type="InterPro" id="IPR001300">
    <property type="entry name" value="Peptidase_C2_calpain_cat"/>
</dbReference>